<dbReference type="SMART" id="SM00729">
    <property type="entry name" value="Elp3"/>
    <property type="match status" value="1"/>
</dbReference>
<dbReference type="Pfam" id="PF00919">
    <property type="entry name" value="UPF0004"/>
    <property type="match status" value="1"/>
</dbReference>
<proteinExistence type="inferred from homology"/>
<evidence type="ECO:0000256" key="12">
    <source>
        <dbReference type="ARBA" id="ARBA00052380"/>
    </source>
</evidence>
<feature type="domain" description="TRAM" evidence="16">
    <location>
        <begin position="378"/>
        <end position="441"/>
    </location>
</feature>
<dbReference type="FunFam" id="3.80.30.20:FF:000001">
    <property type="entry name" value="tRNA-2-methylthio-N(6)-dimethylallyladenosine synthase 2"/>
    <property type="match status" value="1"/>
</dbReference>
<feature type="domain" description="Radical SAM core" evidence="18">
    <location>
        <begin position="143"/>
        <end position="375"/>
    </location>
</feature>
<dbReference type="InterPro" id="IPR005839">
    <property type="entry name" value="Methylthiotransferase"/>
</dbReference>
<dbReference type="GO" id="GO:0035597">
    <property type="term" value="F:tRNA-2-methylthio-N(6)-dimethylallyladenosine(37) synthase activity"/>
    <property type="evidence" value="ECO:0007669"/>
    <property type="project" value="UniProtKB-EC"/>
</dbReference>
<evidence type="ECO:0000256" key="14">
    <source>
        <dbReference type="HAMAP-Rule" id="MF_01864"/>
    </source>
</evidence>
<evidence type="ECO:0000256" key="13">
    <source>
        <dbReference type="ARBA" id="ARBA00052587"/>
    </source>
</evidence>
<evidence type="ECO:0000259" key="18">
    <source>
        <dbReference type="PROSITE" id="PS51918"/>
    </source>
</evidence>
<comment type="catalytic activity">
    <reaction evidence="12">
        <text>2-thio-N(6)-dimethylallyladenosine(37) in tRNA + S-adenosyl-L-methionine = 2-methylsulfanyl-N(6)-dimethylallyladenosine(37) in tRNA + S-adenosyl-L-homocysteine + H(+)</text>
        <dbReference type="Rhea" id="RHEA:37063"/>
        <dbReference type="Rhea" id="RHEA-COMP:10376"/>
        <dbReference type="Rhea" id="RHEA-COMP:10377"/>
        <dbReference type="ChEBI" id="CHEBI:15378"/>
        <dbReference type="ChEBI" id="CHEBI:57856"/>
        <dbReference type="ChEBI" id="CHEBI:59789"/>
        <dbReference type="ChEBI" id="CHEBI:74416"/>
        <dbReference type="ChEBI" id="CHEBI:74417"/>
    </reaction>
    <physiologicalReaction direction="left-to-right" evidence="12">
        <dbReference type="Rhea" id="RHEA:37064"/>
    </physiologicalReaction>
</comment>
<feature type="domain" description="MTTase N-terminal" evidence="17">
    <location>
        <begin position="3"/>
        <end position="120"/>
    </location>
</feature>
<name>A0AAU8WVP8_9VIBR</name>
<dbReference type="CDD" id="cd01335">
    <property type="entry name" value="Radical_SAM"/>
    <property type="match status" value="1"/>
</dbReference>
<feature type="binding site" evidence="14">
    <location>
        <position position="83"/>
    </location>
    <ligand>
        <name>[4Fe-4S] cluster</name>
        <dbReference type="ChEBI" id="CHEBI:49883"/>
        <label>1</label>
    </ligand>
</feature>
<sequence length="474" mass="53625">MSKKLLIKTWGCQMNEYDSSKMADLLNAANGYELTEIPEEADVLLLNTCSIREKAQEKVFHQLGRWKNLKDKKPGVVIGVGGCVATQEGDSIRDRAPYVDVIFGPQTLHRLPEMIKQSQTSDAPVMDISFPEIEKFDRLPEPRAEGPTAFVSIMEGCSKYCTYCVVPYTRGEEVSRPMDDVLFEIAQLAEQGVREVNLLGQNVNAYRGATHDGGICSFAELLRLVATIDGIDRIRFTTSHPLEFTDDIIAVYEDTPELVSFLHLPVQSGSDRILTMMKRPHTAIEYKSIIRKLRKARPNIQISSDFIVGFPGETDKDFQDTMKLIRDVDFDMSFSFIFSPRPGTPAADYPCDLSEEVKKERLYELQQQINSQAMRYSRLMLGTEQRILVEGPSKKDLMELRGRTENNRVVNFEGSPDLIGQFVDVKIVDVFPNSLRGELLRTEQEMNLRIATSPSEMKAKTRREDELGVATFTP</sequence>
<evidence type="ECO:0000256" key="8">
    <source>
        <dbReference type="ARBA" id="ARBA00023004"/>
    </source>
</evidence>
<comment type="subcellular location">
    <subcellularLocation>
        <location evidence="14">Cytoplasm</location>
    </subcellularLocation>
</comment>
<feature type="binding site" evidence="14">
    <location>
        <position position="161"/>
    </location>
    <ligand>
        <name>[4Fe-4S] cluster</name>
        <dbReference type="ChEBI" id="CHEBI:49883"/>
        <label>2</label>
        <note>4Fe-4S-S-AdoMet</note>
    </ligand>
</feature>
<evidence type="ECO:0000313" key="20">
    <source>
        <dbReference type="Proteomes" id="UP000198371"/>
    </source>
</evidence>
<dbReference type="Pfam" id="PF01938">
    <property type="entry name" value="TRAM"/>
    <property type="match status" value="1"/>
</dbReference>
<keyword evidence="5 14" id="KW-0949">S-adenosyl-L-methionine</keyword>
<dbReference type="NCBIfam" id="TIGR00089">
    <property type="entry name" value="MiaB/RimO family radical SAM methylthiotransferase"/>
    <property type="match status" value="1"/>
</dbReference>
<dbReference type="SUPFAM" id="SSF102114">
    <property type="entry name" value="Radical SAM enzymes"/>
    <property type="match status" value="1"/>
</dbReference>
<comment type="subunit">
    <text evidence="14">Monomer.</text>
</comment>
<keyword evidence="20" id="KW-1185">Reference proteome</keyword>
<dbReference type="HAMAP" id="MF_01864">
    <property type="entry name" value="tRNA_metthiotr_MiaB"/>
    <property type="match status" value="1"/>
</dbReference>
<dbReference type="SFLD" id="SFLDS00029">
    <property type="entry name" value="Radical_SAM"/>
    <property type="match status" value="1"/>
</dbReference>
<keyword evidence="4 14" id="KW-0808">Transferase</keyword>
<feature type="compositionally biased region" description="Basic and acidic residues" evidence="15">
    <location>
        <begin position="457"/>
        <end position="466"/>
    </location>
</feature>
<dbReference type="PROSITE" id="PS50926">
    <property type="entry name" value="TRAM"/>
    <property type="match status" value="1"/>
</dbReference>
<dbReference type="PROSITE" id="PS51449">
    <property type="entry name" value="MTTASE_N"/>
    <property type="match status" value="1"/>
</dbReference>
<keyword evidence="9 14" id="KW-0411">Iron-sulfur</keyword>
<feature type="region of interest" description="Disordered" evidence="15">
    <location>
        <begin position="455"/>
        <end position="474"/>
    </location>
</feature>
<dbReference type="InterPro" id="IPR023404">
    <property type="entry name" value="rSAM_horseshoe"/>
</dbReference>
<comment type="function">
    <text evidence="1 14">Catalyzes the methylthiolation of N6-(dimethylallyl)adenosine (i(6)A), leading to the formation of 2-methylthio-N6-(dimethylallyl)adenosine (ms(2)i(6)A) at position 37 in tRNAs that read codons beginning with uridine.</text>
</comment>
<dbReference type="KEGG" id="vti:CEQ48_14090"/>
<evidence type="ECO:0000256" key="7">
    <source>
        <dbReference type="ARBA" id="ARBA00022723"/>
    </source>
</evidence>
<dbReference type="Proteomes" id="UP000198371">
    <property type="component" value="Chromosome 1"/>
</dbReference>
<dbReference type="FunFam" id="3.40.50.12160:FF:000001">
    <property type="entry name" value="tRNA-2-methylthio-N(6)-dimethylallyladenosine synthase"/>
    <property type="match status" value="1"/>
</dbReference>
<dbReference type="EMBL" id="CP022353">
    <property type="protein sequence ID" value="ASK55855.1"/>
    <property type="molecule type" value="Genomic_DNA"/>
</dbReference>
<dbReference type="Pfam" id="PF04055">
    <property type="entry name" value="Radical_SAM"/>
    <property type="match status" value="1"/>
</dbReference>
<feature type="binding site" evidence="14">
    <location>
        <position position="164"/>
    </location>
    <ligand>
        <name>[4Fe-4S] cluster</name>
        <dbReference type="ChEBI" id="CHEBI:49883"/>
        <label>2</label>
        <note>4Fe-4S-S-AdoMet</note>
    </ligand>
</feature>
<evidence type="ECO:0000256" key="10">
    <source>
        <dbReference type="ARBA" id="ARBA00033765"/>
    </source>
</evidence>
<dbReference type="InterPro" id="IPR038135">
    <property type="entry name" value="Methylthiotransferase_N_sf"/>
</dbReference>
<accession>A0AAU8WVP8</accession>
<feature type="binding site" evidence="14">
    <location>
        <position position="12"/>
    </location>
    <ligand>
        <name>[4Fe-4S] cluster</name>
        <dbReference type="ChEBI" id="CHEBI:49883"/>
        <label>1</label>
    </ligand>
</feature>
<keyword evidence="6 14" id="KW-0819">tRNA processing</keyword>
<dbReference type="InterPro" id="IPR020612">
    <property type="entry name" value="Methylthiotransferase_CS"/>
</dbReference>
<keyword evidence="7 14" id="KW-0479">Metal-binding</keyword>
<dbReference type="InterPro" id="IPR007197">
    <property type="entry name" value="rSAM"/>
</dbReference>
<dbReference type="GO" id="GO:0051539">
    <property type="term" value="F:4 iron, 4 sulfur cluster binding"/>
    <property type="evidence" value="ECO:0007669"/>
    <property type="project" value="UniProtKB-UniRule"/>
</dbReference>
<organism evidence="19 20">
    <name type="scientific">Vibrio tarriae</name>
    <dbReference type="NCBI Taxonomy" id="2014742"/>
    <lineage>
        <taxon>Bacteria</taxon>
        <taxon>Pseudomonadati</taxon>
        <taxon>Pseudomonadota</taxon>
        <taxon>Gammaproteobacteria</taxon>
        <taxon>Vibrionales</taxon>
        <taxon>Vibrionaceae</taxon>
        <taxon>Vibrio</taxon>
    </lineage>
</organism>
<dbReference type="InterPro" id="IPR006638">
    <property type="entry name" value="Elp3/MiaA/NifB-like_rSAM"/>
</dbReference>
<dbReference type="InterPro" id="IPR002792">
    <property type="entry name" value="TRAM_dom"/>
</dbReference>
<reference evidence="19 20" key="2">
    <citation type="submission" date="2017-06" db="EMBL/GenBank/DDBJ databases">
        <title>Complete genome sequence of Vibrio sp. 2521-89, a close relative of Vibrio cholerae isolated from lake water in New Mexico, USA.</title>
        <authorList>
            <person name="Liang K."/>
            <person name="Orata F.D."/>
            <person name="Winkjer N.S."/>
            <person name="Tarr C.L."/>
            <person name="Boucher Y."/>
        </authorList>
    </citation>
    <scope>NUCLEOTIDE SEQUENCE [LARGE SCALE GENOMIC DNA]</scope>
    <source>
        <strain evidence="19 20">2521-89</strain>
    </source>
</reference>
<protein>
    <recommendedName>
        <fullName evidence="10 14">tRNA-2-methylthio-N(6)-dimethylallyladenosine synthase</fullName>
        <ecNumber evidence="10 14">2.8.4.3</ecNumber>
    </recommendedName>
    <alternativeName>
        <fullName evidence="14">(Dimethylallyl)adenosine tRNA methylthiotransferase MiaB</fullName>
    </alternativeName>
    <alternativeName>
        <fullName evidence="14">tRNA-i(6)A37 methylthiotransferase</fullName>
    </alternativeName>
</protein>
<dbReference type="AlphaFoldDB" id="A0AAU8WVP8"/>
<dbReference type="SFLD" id="SFLDG01082">
    <property type="entry name" value="B12-binding_domain_containing"/>
    <property type="match status" value="1"/>
</dbReference>
<dbReference type="EC" id="2.8.4.3" evidence="10 14"/>
<dbReference type="InterPro" id="IPR006463">
    <property type="entry name" value="MiaB_methiolase"/>
</dbReference>
<evidence type="ECO:0000256" key="2">
    <source>
        <dbReference type="ARBA" id="ARBA00022485"/>
    </source>
</evidence>
<comment type="catalytic activity">
    <reaction evidence="11">
        <text>N(6)-dimethylallyladenosine(37) in tRNA + (sulfur carrier)-SH + AH2 + S-adenosyl-L-methionine = 2-thio-N(6)-dimethylallyladenosine(37) in tRNA + (sulfur carrier)-H + 5'-deoxyadenosine + L-methionine + A + H(+)</text>
        <dbReference type="Rhea" id="RHEA:36339"/>
        <dbReference type="Rhea" id="RHEA-COMP:10375"/>
        <dbReference type="Rhea" id="RHEA-COMP:10377"/>
        <dbReference type="Rhea" id="RHEA-COMP:14737"/>
        <dbReference type="Rhea" id="RHEA-COMP:14739"/>
        <dbReference type="ChEBI" id="CHEBI:13193"/>
        <dbReference type="ChEBI" id="CHEBI:15378"/>
        <dbReference type="ChEBI" id="CHEBI:17319"/>
        <dbReference type="ChEBI" id="CHEBI:17499"/>
        <dbReference type="ChEBI" id="CHEBI:29917"/>
        <dbReference type="ChEBI" id="CHEBI:57844"/>
        <dbReference type="ChEBI" id="CHEBI:59789"/>
        <dbReference type="ChEBI" id="CHEBI:64428"/>
        <dbReference type="ChEBI" id="CHEBI:74415"/>
        <dbReference type="ChEBI" id="CHEBI:74416"/>
    </reaction>
    <physiologicalReaction direction="left-to-right" evidence="11">
        <dbReference type="Rhea" id="RHEA:36340"/>
    </physiologicalReaction>
</comment>
<dbReference type="GO" id="GO:0005829">
    <property type="term" value="C:cytosol"/>
    <property type="evidence" value="ECO:0007669"/>
    <property type="project" value="TreeGrafter"/>
</dbReference>
<feature type="binding site" evidence="14">
    <location>
        <position position="157"/>
    </location>
    <ligand>
        <name>[4Fe-4S] cluster</name>
        <dbReference type="ChEBI" id="CHEBI:49883"/>
        <label>2</label>
        <note>4Fe-4S-S-AdoMet</note>
    </ligand>
</feature>
<dbReference type="PROSITE" id="PS51918">
    <property type="entry name" value="RADICAL_SAM"/>
    <property type="match status" value="1"/>
</dbReference>
<keyword evidence="8 14" id="KW-0408">Iron</keyword>
<keyword evidence="3 14" id="KW-0963">Cytoplasm</keyword>
<dbReference type="GO" id="GO:0046872">
    <property type="term" value="F:metal ion binding"/>
    <property type="evidence" value="ECO:0007669"/>
    <property type="project" value="UniProtKB-KW"/>
</dbReference>
<dbReference type="Gene3D" id="3.80.30.20">
    <property type="entry name" value="tm_1862 like domain"/>
    <property type="match status" value="1"/>
</dbReference>
<dbReference type="PANTHER" id="PTHR43020:SF2">
    <property type="entry name" value="MITOCHONDRIAL TRNA METHYLTHIOTRANSFERASE CDK5RAP1"/>
    <property type="match status" value="1"/>
</dbReference>
<dbReference type="Gene3D" id="3.40.50.12160">
    <property type="entry name" value="Methylthiotransferase, N-terminal domain"/>
    <property type="match status" value="1"/>
</dbReference>
<dbReference type="RefSeq" id="WP_089071678.1">
    <property type="nucleotide sequence ID" value="NZ_CAWQMF010000002.1"/>
</dbReference>
<dbReference type="InterPro" id="IPR058240">
    <property type="entry name" value="rSAM_sf"/>
</dbReference>
<evidence type="ECO:0000259" key="16">
    <source>
        <dbReference type="PROSITE" id="PS50926"/>
    </source>
</evidence>
<evidence type="ECO:0000313" key="19">
    <source>
        <dbReference type="EMBL" id="ASK55855.1"/>
    </source>
</evidence>
<evidence type="ECO:0000256" key="15">
    <source>
        <dbReference type="SAM" id="MobiDB-lite"/>
    </source>
</evidence>
<dbReference type="PANTHER" id="PTHR43020">
    <property type="entry name" value="CDK5 REGULATORY SUBUNIT-ASSOCIATED PROTEIN 1"/>
    <property type="match status" value="1"/>
</dbReference>
<evidence type="ECO:0000256" key="4">
    <source>
        <dbReference type="ARBA" id="ARBA00022679"/>
    </source>
</evidence>
<dbReference type="PROSITE" id="PS01278">
    <property type="entry name" value="MTTASE_RADICAL"/>
    <property type="match status" value="1"/>
</dbReference>
<evidence type="ECO:0000256" key="6">
    <source>
        <dbReference type="ARBA" id="ARBA00022694"/>
    </source>
</evidence>
<dbReference type="NCBIfam" id="TIGR01574">
    <property type="entry name" value="miaB-methiolase"/>
    <property type="match status" value="1"/>
</dbReference>
<dbReference type="InterPro" id="IPR013848">
    <property type="entry name" value="Methylthiotransferase_N"/>
</dbReference>
<gene>
    <name evidence="14" type="primary">miaB</name>
    <name evidence="19" type="ORF">CEQ48_14090</name>
</gene>
<dbReference type="SFLD" id="SFLDG01061">
    <property type="entry name" value="methylthiotransferase"/>
    <property type="match status" value="1"/>
</dbReference>
<comment type="similarity">
    <text evidence="14">Belongs to the methylthiotransferase family. MiaB subfamily.</text>
</comment>
<dbReference type="SFLD" id="SFLDF00273">
    <property type="entry name" value="(dimethylallyl)adenosine_tRNA"/>
    <property type="match status" value="1"/>
</dbReference>
<evidence type="ECO:0000256" key="3">
    <source>
        <dbReference type="ARBA" id="ARBA00022490"/>
    </source>
</evidence>
<evidence type="ECO:0000256" key="11">
    <source>
        <dbReference type="ARBA" id="ARBA00050926"/>
    </source>
</evidence>
<evidence type="ECO:0000256" key="5">
    <source>
        <dbReference type="ARBA" id="ARBA00022691"/>
    </source>
</evidence>
<feature type="binding site" evidence="14">
    <location>
        <position position="49"/>
    </location>
    <ligand>
        <name>[4Fe-4S] cluster</name>
        <dbReference type="ChEBI" id="CHEBI:49883"/>
        <label>1</label>
    </ligand>
</feature>
<evidence type="ECO:0000256" key="9">
    <source>
        <dbReference type="ARBA" id="ARBA00023014"/>
    </source>
</evidence>
<comment type="cofactor">
    <cofactor evidence="14">
        <name>[4Fe-4S] cluster</name>
        <dbReference type="ChEBI" id="CHEBI:49883"/>
    </cofactor>
    <text evidence="14">Binds 2 [4Fe-4S] clusters. One cluster is coordinated with 3 cysteines and an exchangeable S-adenosyl-L-methionine.</text>
</comment>
<keyword evidence="2 14" id="KW-0004">4Fe-4S</keyword>
<reference evidence="20" key="1">
    <citation type="journal article" date="2017" name="Genome Announc.">
        <title>Complete Genome Sequence of Vibrio sp. Strain 2521-89, a Close Relative of Vibrio cholerae Isolated from Lake Water in New Mexico, USA.</title>
        <authorList>
            <person name="Liang K."/>
            <person name="Orata F.D."/>
            <person name="Winkjer N.S."/>
            <person name="Rowe L.A."/>
            <person name="Tarr C.L."/>
            <person name="Boucher Y."/>
        </authorList>
    </citation>
    <scope>NUCLEOTIDE SEQUENCE [LARGE SCALE GENOMIC DNA]</scope>
    <source>
        <strain evidence="20">2521-89</strain>
    </source>
</reference>
<evidence type="ECO:0000256" key="1">
    <source>
        <dbReference type="ARBA" id="ARBA00003234"/>
    </source>
</evidence>
<comment type="catalytic activity">
    <reaction evidence="13">
        <text>N(6)-dimethylallyladenosine(37) in tRNA + (sulfur carrier)-SH + AH2 + 2 S-adenosyl-L-methionine = 2-methylsulfanyl-N(6)-dimethylallyladenosine(37) in tRNA + (sulfur carrier)-H + 5'-deoxyadenosine + L-methionine + A + S-adenosyl-L-homocysteine + 2 H(+)</text>
        <dbReference type="Rhea" id="RHEA:37067"/>
        <dbReference type="Rhea" id="RHEA-COMP:10375"/>
        <dbReference type="Rhea" id="RHEA-COMP:10376"/>
        <dbReference type="Rhea" id="RHEA-COMP:14737"/>
        <dbReference type="Rhea" id="RHEA-COMP:14739"/>
        <dbReference type="ChEBI" id="CHEBI:13193"/>
        <dbReference type="ChEBI" id="CHEBI:15378"/>
        <dbReference type="ChEBI" id="CHEBI:17319"/>
        <dbReference type="ChEBI" id="CHEBI:17499"/>
        <dbReference type="ChEBI" id="CHEBI:29917"/>
        <dbReference type="ChEBI" id="CHEBI:57844"/>
        <dbReference type="ChEBI" id="CHEBI:57856"/>
        <dbReference type="ChEBI" id="CHEBI:59789"/>
        <dbReference type="ChEBI" id="CHEBI:64428"/>
        <dbReference type="ChEBI" id="CHEBI:74415"/>
        <dbReference type="ChEBI" id="CHEBI:74417"/>
        <dbReference type="EC" id="2.8.4.3"/>
    </reaction>
    <physiologicalReaction direction="left-to-right" evidence="13">
        <dbReference type="Rhea" id="RHEA:37068"/>
    </physiologicalReaction>
</comment>
<evidence type="ECO:0000259" key="17">
    <source>
        <dbReference type="PROSITE" id="PS51449"/>
    </source>
</evidence>